<feature type="transmembrane region" description="Helical" evidence="9">
    <location>
        <begin position="482"/>
        <end position="509"/>
    </location>
</feature>
<feature type="transmembrane region" description="Helical" evidence="9">
    <location>
        <begin position="395"/>
        <end position="417"/>
    </location>
</feature>
<feature type="transmembrane region" description="Helical" evidence="9">
    <location>
        <begin position="264"/>
        <end position="283"/>
    </location>
</feature>
<dbReference type="Proteomes" id="UP000694546">
    <property type="component" value="Chromosome 3"/>
</dbReference>
<dbReference type="InterPro" id="IPR026612">
    <property type="entry name" value="STRA6-like"/>
</dbReference>
<feature type="compositionally biased region" description="Polar residues" evidence="8">
    <location>
        <begin position="652"/>
        <end position="668"/>
    </location>
</feature>
<dbReference type="GO" id="GO:0005886">
    <property type="term" value="C:plasma membrane"/>
    <property type="evidence" value="ECO:0007669"/>
    <property type="project" value="UniProtKB-SubCell"/>
</dbReference>
<dbReference type="Pfam" id="PF14752">
    <property type="entry name" value="RBP_receptor"/>
    <property type="match status" value="1"/>
</dbReference>
<keyword evidence="7" id="KW-0675">Receptor</keyword>
<dbReference type="GeneTree" id="ENSGT00940000153246"/>
<evidence type="ECO:0000256" key="6">
    <source>
        <dbReference type="ARBA" id="ARBA00023136"/>
    </source>
</evidence>
<keyword evidence="6 9" id="KW-0472">Membrane</keyword>
<dbReference type="PANTHER" id="PTHR21444:SF17">
    <property type="entry name" value="STIMULATED BY RETINOIC ACID GENE 6 PROTEIN-LIKE"/>
    <property type="match status" value="1"/>
</dbReference>
<dbReference type="GO" id="GO:0071939">
    <property type="term" value="P:vitamin A import into cell"/>
    <property type="evidence" value="ECO:0007669"/>
    <property type="project" value="TreeGrafter"/>
</dbReference>
<feature type="transmembrane region" description="Helical" evidence="9">
    <location>
        <begin position="325"/>
        <end position="348"/>
    </location>
</feature>
<feature type="compositionally biased region" description="Polar residues" evidence="8">
    <location>
        <begin position="612"/>
        <end position="623"/>
    </location>
</feature>
<feature type="transmembrane region" description="Helical" evidence="9">
    <location>
        <begin position="429"/>
        <end position="448"/>
    </location>
</feature>
<evidence type="ECO:0000256" key="8">
    <source>
        <dbReference type="SAM" id="MobiDB-lite"/>
    </source>
</evidence>
<evidence type="ECO:0000256" key="3">
    <source>
        <dbReference type="ARBA" id="ARBA00022475"/>
    </source>
</evidence>
<keyword evidence="11" id="KW-1185">Reference proteome</keyword>
<keyword evidence="2" id="KW-0813">Transport</keyword>
<feature type="transmembrane region" description="Helical" evidence="9">
    <location>
        <begin position="95"/>
        <end position="112"/>
    </location>
</feature>
<dbReference type="GO" id="GO:0034632">
    <property type="term" value="F:retinol transmembrane transporter activity"/>
    <property type="evidence" value="ECO:0007669"/>
    <property type="project" value="InterPro"/>
</dbReference>
<keyword evidence="5 9" id="KW-1133">Transmembrane helix</keyword>
<feature type="transmembrane region" description="Helical" evidence="9">
    <location>
        <begin position="40"/>
        <end position="59"/>
    </location>
</feature>
<evidence type="ECO:0000256" key="4">
    <source>
        <dbReference type="ARBA" id="ARBA00022692"/>
    </source>
</evidence>
<feature type="transmembrane region" description="Helical" evidence="9">
    <location>
        <begin position="124"/>
        <end position="148"/>
    </location>
</feature>
<dbReference type="OMA" id="RFIYMLV"/>
<reference evidence="10" key="1">
    <citation type="submission" date="2025-08" db="UniProtKB">
        <authorList>
            <consortium name="Ensembl"/>
        </authorList>
    </citation>
    <scope>IDENTIFICATION</scope>
</reference>
<keyword evidence="4 9" id="KW-0812">Transmembrane</keyword>
<evidence type="ECO:0000256" key="7">
    <source>
        <dbReference type="ARBA" id="ARBA00023170"/>
    </source>
</evidence>
<organism evidence="10 11">
    <name type="scientific">Gadus morhua</name>
    <name type="common">Atlantic cod</name>
    <dbReference type="NCBI Taxonomy" id="8049"/>
    <lineage>
        <taxon>Eukaryota</taxon>
        <taxon>Metazoa</taxon>
        <taxon>Chordata</taxon>
        <taxon>Craniata</taxon>
        <taxon>Vertebrata</taxon>
        <taxon>Euteleostomi</taxon>
        <taxon>Actinopterygii</taxon>
        <taxon>Neopterygii</taxon>
        <taxon>Teleostei</taxon>
        <taxon>Neoteleostei</taxon>
        <taxon>Acanthomorphata</taxon>
        <taxon>Zeiogadaria</taxon>
        <taxon>Gadariae</taxon>
        <taxon>Gadiformes</taxon>
        <taxon>Gadoidei</taxon>
        <taxon>Gadidae</taxon>
        <taxon>Gadus</taxon>
    </lineage>
</organism>
<proteinExistence type="predicted"/>
<dbReference type="Ensembl" id="ENSGMOT00000024951.1">
    <property type="protein sequence ID" value="ENSGMOP00000033678.1"/>
    <property type="gene ID" value="ENSGMOG00000019022.2"/>
</dbReference>
<comment type="subcellular location">
    <subcellularLocation>
        <location evidence="1">Cell membrane</location>
        <topology evidence="1">Multi-pass membrane protein</topology>
    </subcellularLocation>
</comment>
<dbReference type="GO" id="GO:0038023">
    <property type="term" value="F:signaling receptor activity"/>
    <property type="evidence" value="ECO:0007669"/>
    <property type="project" value="InterPro"/>
</dbReference>
<accession>A0A8C5AL48</accession>
<evidence type="ECO:0000256" key="2">
    <source>
        <dbReference type="ARBA" id="ARBA00022448"/>
    </source>
</evidence>
<evidence type="ECO:0000256" key="9">
    <source>
        <dbReference type="SAM" id="Phobius"/>
    </source>
</evidence>
<keyword evidence="3" id="KW-1003">Cell membrane</keyword>
<sequence>MIIKIVIIIKMMLMIQWSDDGLCFNRVPDVYCRDNIEEKLVIHLCLIPAVVIIMVLSFFQTRERRWAMDLRLPRMAGHFGIAVPLEAMNSLSNRWSYGFAFGASSRVVFLLFSKQHILFPAPPWAESFVFLFGAFEVGLVFFPFFACLSTTARGVGAVLGILYTLAWLGVMLALVITCPHSQFFIRYGNLIWLLPTILSFFFLLGRFFLILVKTVQGRRQNQVTGEVIEHHVQYVKRLLRKPPPPGRESWFQRRVYKWDPHFRFPNRLIGTTIISLIGLYTLLHHSYVLSQGVFDLLDELIRWLDQLNAASASIKEFAIIARKSWMMASITACLISLVYIFHVLVCYRKHMKRLWRGQRGFLPEKFRKNINPASSMAAIARYSGCQIAYTLWGYIIFNIVAFLAILIFAYTMIVPILHGQILKRLTTLGYSLLGLAVLLAVGCLQVYTVKMFFLQDKLSTTEKDKPLALNNRRAFNCFSYFFFFYNVVLGMGTCVLRLLVSLTVGLVLLPRIDRTIMPKGHETKDLGYTWWVGMIFADHYHGNPTLVCFCNLLWSRSPEPKAAGPYQPFRNTTLESGVHSRARKRWALAYTLLRNPPLILLRKHLASPPPCSTSGQAANQPSDHFTRTPRFVTAARTQTGSTAPSGGGTPPKQLNTQDQRNGPSSSEV</sequence>
<name>A0A8C5AL48_GADMO</name>
<dbReference type="AlphaFoldDB" id="A0A8C5AL48"/>
<dbReference type="PANTHER" id="PTHR21444">
    <property type="entry name" value="COILED-COIL DOMAIN-CONTAINING PROTEIN 180"/>
    <property type="match status" value="1"/>
</dbReference>
<evidence type="ECO:0000313" key="11">
    <source>
        <dbReference type="Proteomes" id="UP000694546"/>
    </source>
</evidence>
<feature type="region of interest" description="Disordered" evidence="8">
    <location>
        <begin position="609"/>
        <end position="668"/>
    </location>
</feature>
<protein>
    <submittedName>
        <fullName evidence="10">STRA6-like</fullName>
    </submittedName>
</protein>
<evidence type="ECO:0000256" key="5">
    <source>
        <dbReference type="ARBA" id="ARBA00022989"/>
    </source>
</evidence>
<reference evidence="10" key="2">
    <citation type="submission" date="2025-09" db="UniProtKB">
        <authorList>
            <consortium name="Ensembl"/>
        </authorList>
    </citation>
    <scope>IDENTIFICATION</scope>
</reference>
<evidence type="ECO:0000256" key="1">
    <source>
        <dbReference type="ARBA" id="ARBA00004651"/>
    </source>
</evidence>
<feature type="transmembrane region" description="Helical" evidence="9">
    <location>
        <begin position="155"/>
        <end position="177"/>
    </location>
</feature>
<evidence type="ECO:0000313" key="10">
    <source>
        <dbReference type="Ensembl" id="ENSGMOP00000033678.1"/>
    </source>
</evidence>
<feature type="transmembrane region" description="Helical" evidence="9">
    <location>
        <begin position="189"/>
        <end position="212"/>
    </location>
</feature>